<keyword evidence="1" id="KW-0238">DNA-binding</keyword>
<dbReference type="SUPFAM" id="SSF46689">
    <property type="entry name" value="Homeodomain-like"/>
    <property type="match status" value="1"/>
</dbReference>
<dbReference type="Proteomes" id="UP000322234">
    <property type="component" value="Unassembled WGS sequence"/>
</dbReference>
<gene>
    <name evidence="3" type="ORF">E5288_WYG003058</name>
</gene>
<keyword evidence="1" id="KW-0539">Nucleus</keyword>
<comment type="caution">
    <text evidence="3">The sequence shown here is derived from an EMBL/GenBank/DDBJ whole genome shotgun (WGS) entry which is preliminary data.</text>
</comment>
<dbReference type="Pfam" id="PF04218">
    <property type="entry name" value="CENP-B_N"/>
    <property type="match status" value="1"/>
</dbReference>
<name>A0A6B0RBS7_9CETA</name>
<dbReference type="PROSITE" id="PS50960">
    <property type="entry name" value="HTH_PSQ"/>
    <property type="match status" value="1"/>
</dbReference>
<dbReference type="Gene3D" id="1.10.10.10">
    <property type="entry name" value="Winged helix-like DNA-binding domain superfamily/Winged helix DNA-binding domain"/>
    <property type="match status" value="1"/>
</dbReference>
<evidence type="ECO:0000313" key="4">
    <source>
        <dbReference type="Proteomes" id="UP000322234"/>
    </source>
</evidence>
<evidence type="ECO:0000256" key="1">
    <source>
        <dbReference type="PROSITE-ProRule" id="PRU00320"/>
    </source>
</evidence>
<dbReference type="GO" id="GO:0003677">
    <property type="term" value="F:DNA binding"/>
    <property type="evidence" value="ECO:0007669"/>
    <property type="project" value="UniProtKB-UniRule"/>
</dbReference>
<feature type="DNA-binding region" description="H-T-H motif" evidence="1">
    <location>
        <begin position="40"/>
        <end position="60"/>
    </location>
</feature>
<feature type="domain" description="HTH psq-type" evidence="2">
    <location>
        <begin position="13"/>
        <end position="64"/>
    </location>
</feature>
<dbReference type="InterPro" id="IPR009057">
    <property type="entry name" value="Homeodomain-like_sf"/>
</dbReference>
<dbReference type="AlphaFoldDB" id="A0A6B0RBS7"/>
<protein>
    <recommendedName>
        <fullName evidence="2">HTH psq-type domain-containing protein</fullName>
    </recommendedName>
</protein>
<evidence type="ECO:0000259" key="2">
    <source>
        <dbReference type="PROSITE" id="PS50960"/>
    </source>
</evidence>
<dbReference type="EMBL" id="VBQZ03000032">
    <property type="protein sequence ID" value="MXQ86411.1"/>
    <property type="molecule type" value="Genomic_DNA"/>
</dbReference>
<sequence length="208" mass="22913">MPGKRSLNAAVIRSAKRERKAITLDVKLEVLRRFEVGEKLSQIAKALGLAASTVATIRDNKEKIKASSQIATPLRASRLTRRRNGIAQLQQNIVILAKSVAVGEVGEADVDQLLQSHEEGFSNEELMQLEQEPAGEEEEGEEAAPALRQLTTRELSAAFSHFEAGLQVLTSNSPDAAWKLQVSRAINDAISCYRELYSEKERCSKQLS</sequence>
<dbReference type="InterPro" id="IPR036388">
    <property type="entry name" value="WH-like_DNA-bd_sf"/>
</dbReference>
<evidence type="ECO:0000313" key="3">
    <source>
        <dbReference type="EMBL" id="MXQ86411.1"/>
    </source>
</evidence>
<keyword evidence="4" id="KW-1185">Reference proteome</keyword>
<reference evidence="3" key="1">
    <citation type="submission" date="2019-10" db="EMBL/GenBank/DDBJ databases">
        <title>The sequence and de novo assembly of the wild yak genome.</title>
        <authorList>
            <person name="Liu Y."/>
        </authorList>
    </citation>
    <scope>NUCLEOTIDE SEQUENCE [LARGE SCALE GENOMIC DNA]</scope>
    <source>
        <strain evidence="3">WY2019</strain>
    </source>
</reference>
<comment type="subcellular location">
    <subcellularLocation>
        <location evidence="1">Nucleus</location>
    </subcellularLocation>
</comment>
<accession>A0A6B0RBS7</accession>
<dbReference type="InterPro" id="IPR007889">
    <property type="entry name" value="HTH_Psq"/>
</dbReference>
<proteinExistence type="predicted"/>
<organism evidence="3 4">
    <name type="scientific">Bos mutus</name>
    <name type="common">wild yak</name>
    <dbReference type="NCBI Taxonomy" id="72004"/>
    <lineage>
        <taxon>Eukaryota</taxon>
        <taxon>Metazoa</taxon>
        <taxon>Chordata</taxon>
        <taxon>Craniata</taxon>
        <taxon>Vertebrata</taxon>
        <taxon>Euteleostomi</taxon>
        <taxon>Mammalia</taxon>
        <taxon>Eutheria</taxon>
        <taxon>Laurasiatheria</taxon>
        <taxon>Artiodactyla</taxon>
        <taxon>Ruminantia</taxon>
        <taxon>Pecora</taxon>
        <taxon>Bovidae</taxon>
        <taxon>Bovinae</taxon>
        <taxon>Bos</taxon>
    </lineage>
</organism>
<dbReference type="GO" id="GO:0005634">
    <property type="term" value="C:nucleus"/>
    <property type="evidence" value="ECO:0007669"/>
    <property type="project" value="UniProtKB-SubCell"/>
</dbReference>